<evidence type="ECO:0000259" key="2">
    <source>
        <dbReference type="Pfam" id="PF22936"/>
    </source>
</evidence>
<proteinExistence type="predicted"/>
<organism evidence="3 4">
    <name type="scientific">Mikania micrantha</name>
    <name type="common">bitter vine</name>
    <dbReference type="NCBI Taxonomy" id="192012"/>
    <lineage>
        <taxon>Eukaryota</taxon>
        <taxon>Viridiplantae</taxon>
        <taxon>Streptophyta</taxon>
        <taxon>Embryophyta</taxon>
        <taxon>Tracheophyta</taxon>
        <taxon>Spermatophyta</taxon>
        <taxon>Magnoliopsida</taxon>
        <taxon>eudicotyledons</taxon>
        <taxon>Gunneridae</taxon>
        <taxon>Pentapetalae</taxon>
        <taxon>asterids</taxon>
        <taxon>campanulids</taxon>
        <taxon>Asterales</taxon>
        <taxon>Asteraceae</taxon>
        <taxon>Asteroideae</taxon>
        <taxon>Heliantheae alliance</taxon>
        <taxon>Eupatorieae</taxon>
        <taxon>Mikania</taxon>
    </lineage>
</organism>
<dbReference type="OrthoDB" id="1937754at2759"/>
<dbReference type="Pfam" id="PF22936">
    <property type="entry name" value="Pol_BBD"/>
    <property type="match status" value="1"/>
</dbReference>
<accession>A0A5N6PFM4</accession>
<dbReference type="Proteomes" id="UP000326396">
    <property type="component" value="Linkage Group LG12"/>
</dbReference>
<comment type="caution">
    <text evidence="3">The sequence shown here is derived from an EMBL/GenBank/DDBJ whole genome shotgun (WGS) entry which is preliminary data.</text>
</comment>
<evidence type="ECO:0000313" key="3">
    <source>
        <dbReference type="EMBL" id="KAD6453529.1"/>
    </source>
</evidence>
<reference evidence="3 4" key="1">
    <citation type="submission" date="2019-05" db="EMBL/GenBank/DDBJ databases">
        <title>Mikania micrantha, genome provides insights into the molecular mechanism of rapid growth.</title>
        <authorList>
            <person name="Liu B."/>
        </authorList>
    </citation>
    <scope>NUCLEOTIDE SEQUENCE [LARGE SCALE GENOMIC DNA]</scope>
    <source>
        <strain evidence="3">NLD-2019</strain>
        <tissue evidence="3">Leaf</tissue>
    </source>
</reference>
<dbReference type="EMBL" id="SZYD01000004">
    <property type="protein sequence ID" value="KAD6453529.1"/>
    <property type="molecule type" value="Genomic_DNA"/>
</dbReference>
<feature type="domain" description="Retrovirus-related Pol polyprotein from transposon TNT 1-94-like beta-barrel" evidence="2">
    <location>
        <begin position="1"/>
        <end position="76"/>
    </location>
</feature>
<dbReference type="AlphaFoldDB" id="A0A5N6PFM4"/>
<evidence type="ECO:0000256" key="1">
    <source>
        <dbReference type="SAM" id="MobiDB-lite"/>
    </source>
</evidence>
<evidence type="ECO:0000313" key="4">
    <source>
        <dbReference type="Proteomes" id="UP000326396"/>
    </source>
</evidence>
<protein>
    <recommendedName>
        <fullName evidence="2">Retrovirus-related Pol polyprotein from transposon TNT 1-94-like beta-barrel domain-containing protein</fullName>
    </recommendedName>
</protein>
<name>A0A5N6PFM4_9ASTR</name>
<dbReference type="InterPro" id="IPR054722">
    <property type="entry name" value="PolX-like_BBD"/>
</dbReference>
<keyword evidence="4" id="KW-1185">Reference proteome</keyword>
<gene>
    <name evidence="3" type="ORF">E3N88_08234</name>
</gene>
<sequence length="187" mass="20607">MDTGATSHMSNSPGNFSSYVNKGLYRNIIVGNGSKVPIQGTGHYTLPHPFPPLHLSNILHVPSLIKNLLSVRRLTTDNNVSIEFDPFGFDVKDFQTRTPILRCNSTGDLYPLTLKSSSQLTSPSAFASITQDLWHHRLGHPGHSTTNTPNKWSRTAKHSSNNIASNARSSCPQIHFDKQVNAYNITA</sequence>
<feature type="region of interest" description="Disordered" evidence="1">
    <location>
        <begin position="137"/>
        <end position="167"/>
    </location>
</feature>
<feature type="compositionally biased region" description="Polar residues" evidence="1">
    <location>
        <begin position="143"/>
        <end position="153"/>
    </location>
</feature>